<dbReference type="OrthoDB" id="10371630at2759"/>
<keyword evidence="4" id="KW-1185">Reference proteome</keyword>
<keyword evidence="2" id="KW-1133">Transmembrane helix</keyword>
<keyword evidence="2" id="KW-0812">Transmembrane</keyword>
<dbReference type="EMBL" id="CAKKLH010000028">
    <property type="protein sequence ID" value="CAH0099981.1"/>
    <property type="molecule type" value="Genomic_DNA"/>
</dbReference>
<evidence type="ECO:0000313" key="3">
    <source>
        <dbReference type="EMBL" id="CAH0099981.1"/>
    </source>
</evidence>
<name>A0A8J2WBE4_9CRUS</name>
<feature type="transmembrane region" description="Helical" evidence="2">
    <location>
        <begin position="20"/>
        <end position="40"/>
    </location>
</feature>
<sequence>MNFISNLFSNKTRPIWTVGLPAFVIVFFLPYWLIVCPLLWQKFPAVGINNRAWNSPWLYGYWLAAAGVWIFVYIAATYCCKGKNSQKNDEDYMKSTEKLLPTSQTFKTSTPFHITSLPVQPKREEGEIPTGSSIQQHIRGIDISYAYVQPKSSLKSMPPSRPSENEFTWDNEDIPWSHDAESESLSSFYSLDNSNFNFDFVEQHNAIEEEKNVETAEGPFPEPDSNIEDTTLCAGTSASSEEETVIEKTLLDSVTLRKKENLNELTDEKTIQFNDSTDTTPSPSADAIDSTSNADQSLLDNDSGVKRRFKDRDSRPCWNAADITRLNSSIKRTSTLNLDGKRKSKR</sequence>
<dbReference type="Proteomes" id="UP000789390">
    <property type="component" value="Unassembled WGS sequence"/>
</dbReference>
<feature type="transmembrane region" description="Helical" evidence="2">
    <location>
        <begin position="60"/>
        <end position="80"/>
    </location>
</feature>
<feature type="region of interest" description="Disordered" evidence="1">
    <location>
        <begin position="269"/>
        <end position="311"/>
    </location>
</feature>
<feature type="compositionally biased region" description="Polar residues" evidence="1">
    <location>
        <begin position="271"/>
        <end position="300"/>
    </location>
</feature>
<proteinExistence type="predicted"/>
<organism evidence="3 4">
    <name type="scientific">Daphnia galeata</name>
    <dbReference type="NCBI Taxonomy" id="27404"/>
    <lineage>
        <taxon>Eukaryota</taxon>
        <taxon>Metazoa</taxon>
        <taxon>Ecdysozoa</taxon>
        <taxon>Arthropoda</taxon>
        <taxon>Crustacea</taxon>
        <taxon>Branchiopoda</taxon>
        <taxon>Diplostraca</taxon>
        <taxon>Cladocera</taxon>
        <taxon>Anomopoda</taxon>
        <taxon>Daphniidae</taxon>
        <taxon>Daphnia</taxon>
    </lineage>
</organism>
<gene>
    <name evidence="3" type="ORF">DGAL_LOCUS2153</name>
</gene>
<reference evidence="3" key="1">
    <citation type="submission" date="2021-11" db="EMBL/GenBank/DDBJ databases">
        <authorList>
            <person name="Schell T."/>
        </authorList>
    </citation>
    <scope>NUCLEOTIDE SEQUENCE</scope>
    <source>
        <strain evidence="3">M5</strain>
    </source>
</reference>
<comment type="caution">
    <text evidence="3">The sequence shown here is derived from an EMBL/GenBank/DDBJ whole genome shotgun (WGS) entry which is preliminary data.</text>
</comment>
<evidence type="ECO:0000313" key="4">
    <source>
        <dbReference type="Proteomes" id="UP000789390"/>
    </source>
</evidence>
<dbReference type="AlphaFoldDB" id="A0A8J2WBE4"/>
<accession>A0A8J2WBE4</accession>
<evidence type="ECO:0000256" key="2">
    <source>
        <dbReference type="SAM" id="Phobius"/>
    </source>
</evidence>
<protein>
    <submittedName>
        <fullName evidence="3">Uncharacterized protein</fullName>
    </submittedName>
</protein>
<evidence type="ECO:0000256" key="1">
    <source>
        <dbReference type="SAM" id="MobiDB-lite"/>
    </source>
</evidence>
<keyword evidence="2" id="KW-0472">Membrane</keyword>